<gene>
    <name evidence="2" type="ORF">BPA30113_04430</name>
</gene>
<evidence type="ECO:0000256" key="1">
    <source>
        <dbReference type="SAM" id="MobiDB-lite"/>
    </source>
</evidence>
<dbReference type="RefSeq" id="WP_031401194.1">
    <property type="nucleotide sequence ID" value="NZ_CABVQD010000016.1"/>
</dbReference>
<sequence>MTLQALEILMRSLFEDERLEILADTGYSLSFVVPGKLRDVKAALLARTDPAGWDGEAGNAFYRCDDEDWALYLRSIPHAVYCIASVRSLHARHMQQYEGASTVTPEQQAIDDAEEARRRQEADARRRRDTRDEPLAPLGGPFHSDGERVWARIGSGHRYRALNTFDLGSFRHLVDHFAVDASGLRYYAAGTAFGDDDAGEEGIVADGDAATLEALGGDWYRDARQAYYFERDPYDPDRGPSRLTVVKADVASLTHIGGAYARDAKHLFCAGVRKRGIDDPAGVVGLGYRYARLGAQILYDGKIVTTPGRVDVETARAVFHDMLIDADGHVLWGKNYRKPLPGIDARSLRFLTWAFAVDDRRVYYRTNTNLAVCDGVDRASVEVVPPMRIRDRNGLIEIRYPEGAVHVPDPSPES</sequence>
<protein>
    <recommendedName>
        <fullName evidence="4">DKNYY family protein</fullName>
    </recommendedName>
</protein>
<proteinExistence type="predicted"/>
<evidence type="ECO:0000313" key="3">
    <source>
        <dbReference type="Proteomes" id="UP000494330"/>
    </source>
</evidence>
<dbReference type="AlphaFoldDB" id="A0A6P2NJX2"/>
<dbReference type="Proteomes" id="UP000494330">
    <property type="component" value="Unassembled WGS sequence"/>
</dbReference>
<feature type="compositionally biased region" description="Polar residues" evidence="1">
    <location>
        <begin position="98"/>
        <end position="107"/>
    </location>
</feature>
<evidence type="ECO:0008006" key="4">
    <source>
        <dbReference type="Google" id="ProtNLM"/>
    </source>
</evidence>
<organism evidence="2 3">
    <name type="scientific">Burkholderia paludis</name>
    <dbReference type="NCBI Taxonomy" id="1506587"/>
    <lineage>
        <taxon>Bacteria</taxon>
        <taxon>Pseudomonadati</taxon>
        <taxon>Pseudomonadota</taxon>
        <taxon>Betaproteobacteria</taxon>
        <taxon>Burkholderiales</taxon>
        <taxon>Burkholderiaceae</taxon>
        <taxon>Burkholderia</taxon>
        <taxon>Burkholderia cepacia complex</taxon>
    </lineage>
</organism>
<accession>A0A6P2NJX2</accession>
<dbReference type="EMBL" id="CABVQD010000016">
    <property type="protein sequence ID" value="VWB94950.1"/>
    <property type="molecule type" value="Genomic_DNA"/>
</dbReference>
<feature type="compositionally biased region" description="Basic and acidic residues" evidence="1">
    <location>
        <begin position="115"/>
        <end position="134"/>
    </location>
</feature>
<reference evidence="2 3" key="1">
    <citation type="submission" date="2019-09" db="EMBL/GenBank/DDBJ databases">
        <authorList>
            <person name="Depoorter E."/>
        </authorList>
    </citation>
    <scope>NUCLEOTIDE SEQUENCE [LARGE SCALE GENOMIC DNA]</scope>
    <source>
        <strain evidence="2">LMG 30113</strain>
    </source>
</reference>
<evidence type="ECO:0000313" key="2">
    <source>
        <dbReference type="EMBL" id="VWB94950.1"/>
    </source>
</evidence>
<keyword evidence="3" id="KW-1185">Reference proteome</keyword>
<feature type="region of interest" description="Disordered" evidence="1">
    <location>
        <begin position="98"/>
        <end position="140"/>
    </location>
</feature>
<name>A0A6P2NJX2_9BURK</name>